<dbReference type="EMBL" id="FPAS01000001">
    <property type="protein sequence ID" value="SFT52106.1"/>
    <property type="molecule type" value="Genomic_DNA"/>
</dbReference>
<name>A0A1I6YNQ2_9FLAO</name>
<reference evidence="2 3" key="1">
    <citation type="submission" date="2016-10" db="EMBL/GenBank/DDBJ databases">
        <authorList>
            <person name="de Groot N.N."/>
        </authorList>
    </citation>
    <scope>NUCLEOTIDE SEQUENCE [LARGE SCALE GENOMIC DNA]</scope>
    <source>
        <strain evidence="2 3">CGMCC 1.7005</strain>
    </source>
</reference>
<keyword evidence="3" id="KW-1185">Reference proteome</keyword>
<dbReference type="RefSeq" id="WP_139230266.1">
    <property type="nucleotide sequence ID" value="NZ_FPAS01000001.1"/>
</dbReference>
<feature type="chain" id="PRO_5014919173" description="Outer membrane protein beta-barrel domain-containing protein" evidence="1">
    <location>
        <begin position="21"/>
        <end position="258"/>
    </location>
</feature>
<evidence type="ECO:0008006" key="4">
    <source>
        <dbReference type="Google" id="ProtNLM"/>
    </source>
</evidence>
<keyword evidence="1" id="KW-0732">Signal</keyword>
<evidence type="ECO:0000313" key="3">
    <source>
        <dbReference type="Proteomes" id="UP000236454"/>
    </source>
</evidence>
<gene>
    <name evidence="2" type="ORF">SAMN05216474_1053</name>
</gene>
<evidence type="ECO:0000313" key="2">
    <source>
        <dbReference type="EMBL" id="SFT52106.1"/>
    </source>
</evidence>
<sequence>MMNKLLAFLCLSVGMVFPIAAQKNESENQLKPKQEARYIAPNALFIGVHVGGARMLNKMEGAFDVFENGGFMGQNYGVSVEKGLAKNFYWSSAASIMEVWDKRSYQIGPFSGDGGNAFWATQVGLNLGYRVIGPKNYNYFNVAVGIQNGFALAKKGELGGSSLSISGSDYQEGDLYSYSASHHLTKGWYTALSFHLSKDFKLYKGVYFNVAYNTQFGFRKIFVSNIDYYLHGEEQSKSTSAFMDGTQQQLMLGLKYKF</sequence>
<feature type="signal peptide" evidence="1">
    <location>
        <begin position="1"/>
        <end position="20"/>
    </location>
</feature>
<dbReference type="Proteomes" id="UP000236454">
    <property type="component" value="Unassembled WGS sequence"/>
</dbReference>
<proteinExistence type="predicted"/>
<evidence type="ECO:0000256" key="1">
    <source>
        <dbReference type="SAM" id="SignalP"/>
    </source>
</evidence>
<protein>
    <recommendedName>
        <fullName evidence="4">Outer membrane protein beta-barrel domain-containing protein</fullName>
    </recommendedName>
</protein>
<organism evidence="2 3">
    <name type="scientific">Lishizhenia tianjinensis</name>
    <dbReference type="NCBI Taxonomy" id="477690"/>
    <lineage>
        <taxon>Bacteria</taxon>
        <taxon>Pseudomonadati</taxon>
        <taxon>Bacteroidota</taxon>
        <taxon>Flavobacteriia</taxon>
        <taxon>Flavobacteriales</taxon>
        <taxon>Crocinitomicaceae</taxon>
        <taxon>Lishizhenia</taxon>
    </lineage>
</organism>
<dbReference type="AlphaFoldDB" id="A0A1I6YNQ2"/>
<dbReference type="STRING" id="477690.SAMN05216474_1053"/>
<accession>A0A1I6YNQ2</accession>